<dbReference type="Proteomes" id="UP001182355">
    <property type="component" value="Unassembled WGS sequence"/>
</dbReference>
<dbReference type="EMBL" id="ABNAVX010000001">
    <property type="protein sequence ID" value="ELI8100730.1"/>
    <property type="molecule type" value="Genomic_DNA"/>
</dbReference>
<organism evidence="1 2">
    <name type="scientific">Yersinia enterocolitica</name>
    <dbReference type="NCBI Taxonomy" id="630"/>
    <lineage>
        <taxon>Bacteria</taxon>
        <taxon>Pseudomonadati</taxon>
        <taxon>Pseudomonadota</taxon>
        <taxon>Gammaproteobacteria</taxon>
        <taxon>Enterobacterales</taxon>
        <taxon>Yersiniaceae</taxon>
        <taxon>Yersinia</taxon>
    </lineage>
</organism>
<dbReference type="AlphaFoldDB" id="A0AAD2Z373"/>
<protein>
    <submittedName>
        <fullName evidence="1">DUF2570 domain-containing protein</fullName>
    </submittedName>
</protein>
<accession>A0AAD2Z373</accession>
<proteinExistence type="predicted"/>
<comment type="caution">
    <text evidence="1">The sequence shown here is derived from an EMBL/GenBank/DDBJ whole genome shotgun (WGS) entry which is preliminary data.</text>
</comment>
<evidence type="ECO:0000313" key="1">
    <source>
        <dbReference type="EMBL" id="ELI8100730.1"/>
    </source>
</evidence>
<name>A0AAD2Z373_YEREN</name>
<dbReference type="RefSeq" id="WP_019082065.1">
    <property type="nucleotide sequence ID" value="NZ_CAKODN010000006.1"/>
</dbReference>
<gene>
    <name evidence="1" type="ORF">RSF11_000400</name>
</gene>
<reference evidence="1" key="1">
    <citation type="submission" date="2023-02" db="EMBL/GenBank/DDBJ databases">
        <authorList>
            <person name="Ashton P.M."/>
            <person name="Dallman T."/>
            <person name="Nair S."/>
            <person name="De Pinna E."/>
            <person name="Peters T."/>
            <person name="Grant K."/>
        </authorList>
    </citation>
    <scope>NUCLEOTIDE SEQUENCE</scope>
    <source>
        <strain evidence="1">01103883</strain>
    </source>
</reference>
<evidence type="ECO:0000313" key="2">
    <source>
        <dbReference type="Proteomes" id="UP001182355"/>
    </source>
</evidence>
<sequence>MNRRVIIMVLLTLLLMGLMANTYRLSAKQKQEHAQLQSERVVNQTLGDIIDAYQLNEAANRAAVARQLESERRLRHEAEDRLKRFTLATANDNCAASRMPESGIDILRE</sequence>